<reference evidence="3" key="1">
    <citation type="journal article" date="2019" name="Int. J. Syst. Evol. Microbiol.">
        <title>The Global Catalogue of Microorganisms (GCM) 10K type strain sequencing project: providing services to taxonomists for standard genome sequencing and annotation.</title>
        <authorList>
            <consortium name="The Broad Institute Genomics Platform"/>
            <consortium name="The Broad Institute Genome Sequencing Center for Infectious Disease"/>
            <person name="Wu L."/>
            <person name="Ma J."/>
        </authorList>
    </citation>
    <scope>NUCLEOTIDE SEQUENCE [LARGE SCALE GENOMIC DNA]</scope>
    <source>
        <strain evidence="3">CGMCC 1.7003</strain>
    </source>
</reference>
<dbReference type="SUPFAM" id="SSF57783">
    <property type="entry name" value="Zinc beta-ribbon"/>
    <property type="match status" value="3"/>
</dbReference>
<dbReference type="Pfam" id="PF01396">
    <property type="entry name" value="Zn_ribbon_Top1"/>
    <property type="match status" value="3"/>
</dbReference>
<feature type="domain" description="DNA topoisomerase type IA zn finger" evidence="1">
    <location>
        <begin position="16"/>
        <end position="50"/>
    </location>
</feature>
<dbReference type="RefSeq" id="WP_189429084.1">
    <property type="nucleotide sequence ID" value="NZ_BNAO01000001.1"/>
</dbReference>
<dbReference type="PANTHER" id="PTHR42785:SF1">
    <property type="entry name" value="DNA TOPOISOMERASE"/>
    <property type="match status" value="1"/>
</dbReference>
<dbReference type="EMBL" id="BNAO01000001">
    <property type="protein sequence ID" value="GHG58401.1"/>
    <property type="molecule type" value="Genomic_DNA"/>
</dbReference>
<proteinExistence type="predicted"/>
<dbReference type="Proteomes" id="UP000659697">
    <property type="component" value="Unassembled WGS sequence"/>
</dbReference>
<keyword evidence="3" id="KW-1185">Reference proteome</keyword>
<dbReference type="Gene3D" id="3.30.65.10">
    <property type="entry name" value="Bacterial Topoisomerase I, domain 1"/>
    <property type="match status" value="3"/>
</dbReference>
<dbReference type="InterPro" id="IPR013498">
    <property type="entry name" value="Topo_IA_Znf"/>
</dbReference>
<gene>
    <name evidence="2" type="ORF">GCM10010919_00090</name>
</gene>
<sequence>MTDHSPLFSLAPQTEPCPLCQQPLVIRSGKNGPFLGCSAYPKCQYIKALHQHENTIVKVLEQEPCPECTAPLAVKNGRYGMFIGCTNYPACHFIVHDEPESVNTVKCPKCKTGQLTERLSKYGKTFWGCDKYPDCKFLLNDTPVAGTCEHCAFPLLVQKKSGLYCAAKACQRKQSATIVAD</sequence>
<name>A0ABQ3KSV2_9ALTE</name>
<evidence type="ECO:0000259" key="1">
    <source>
        <dbReference type="Pfam" id="PF01396"/>
    </source>
</evidence>
<dbReference type="PANTHER" id="PTHR42785">
    <property type="entry name" value="DNA TOPOISOMERASE, TYPE IA, CORE"/>
    <property type="match status" value="1"/>
</dbReference>
<dbReference type="InterPro" id="IPR000380">
    <property type="entry name" value="Topo_IA"/>
</dbReference>
<comment type="caution">
    <text evidence="2">The sequence shown here is derived from an EMBL/GenBank/DDBJ whole genome shotgun (WGS) entry which is preliminary data.</text>
</comment>
<feature type="domain" description="DNA topoisomerase type IA zn finger" evidence="1">
    <location>
        <begin position="105"/>
        <end position="141"/>
    </location>
</feature>
<evidence type="ECO:0000313" key="3">
    <source>
        <dbReference type="Proteomes" id="UP000659697"/>
    </source>
</evidence>
<protein>
    <recommendedName>
        <fullName evidence="1">DNA topoisomerase type IA zn finger domain-containing protein</fullName>
    </recommendedName>
</protein>
<feature type="domain" description="DNA topoisomerase type IA zn finger" evidence="1">
    <location>
        <begin position="63"/>
        <end position="99"/>
    </location>
</feature>
<accession>A0ABQ3KSV2</accession>
<evidence type="ECO:0000313" key="2">
    <source>
        <dbReference type="EMBL" id="GHG58401.1"/>
    </source>
</evidence>
<organism evidence="2 3">
    <name type="scientific">Alishewanella longhuensis</name>
    <dbReference type="NCBI Taxonomy" id="1091037"/>
    <lineage>
        <taxon>Bacteria</taxon>
        <taxon>Pseudomonadati</taxon>
        <taxon>Pseudomonadota</taxon>
        <taxon>Gammaproteobacteria</taxon>
        <taxon>Alteromonadales</taxon>
        <taxon>Alteromonadaceae</taxon>
        <taxon>Alishewanella</taxon>
    </lineage>
</organism>